<accession>A0A1M5E8Q3</accession>
<keyword evidence="1" id="KW-0812">Transmembrane</keyword>
<evidence type="ECO:0008006" key="4">
    <source>
        <dbReference type="Google" id="ProtNLM"/>
    </source>
</evidence>
<keyword evidence="3" id="KW-1185">Reference proteome</keyword>
<keyword evidence="1" id="KW-0472">Membrane</keyword>
<feature type="transmembrane region" description="Helical" evidence="1">
    <location>
        <begin position="12"/>
        <end position="28"/>
    </location>
</feature>
<keyword evidence="1" id="KW-1133">Transmembrane helix</keyword>
<organism evidence="2 3">
    <name type="scientific">Flavobacterium segetis</name>
    <dbReference type="NCBI Taxonomy" id="271157"/>
    <lineage>
        <taxon>Bacteria</taxon>
        <taxon>Pseudomonadati</taxon>
        <taxon>Bacteroidota</taxon>
        <taxon>Flavobacteriia</taxon>
        <taxon>Flavobacteriales</taxon>
        <taxon>Flavobacteriaceae</taxon>
        <taxon>Flavobacterium</taxon>
    </lineage>
</organism>
<gene>
    <name evidence="2" type="ORF">SAMN05444396_101230</name>
</gene>
<name>A0A1M5E8Q3_9FLAO</name>
<evidence type="ECO:0000256" key="1">
    <source>
        <dbReference type="SAM" id="Phobius"/>
    </source>
</evidence>
<feature type="transmembrane region" description="Helical" evidence="1">
    <location>
        <begin position="34"/>
        <end position="52"/>
    </location>
</feature>
<reference evidence="3" key="1">
    <citation type="submission" date="2016-11" db="EMBL/GenBank/DDBJ databases">
        <authorList>
            <person name="Varghese N."/>
            <person name="Submissions S."/>
        </authorList>
    </citation>
    <scope>NUCLEOTIDE SEQUENCE [LARGE SCALE GENOMIC DNA]</scope>
    <source>
        <strain evidence="3">DSM 19741</strain>
    </source>
</reference>
<sequence>MNFSFFKNLPVLYFYLISIVSFVIANIVRDQSITIYYIVLLIGIVSFFVGIMRRVKSK</sequence>
<dbReference type="Proteomes" id="UP000184036">
    <property type="component" value="Unassembled WGS sequence"/>
</dbReference>
<evidence type="ECO:0000313" key="2">
    <source>
        <dbReference type="EMBL" id="SHF75576.1"/>
    </source>
</evidence>
<proteinExistence type="predicted"/>
<dbReference type="AlphaFoldDB" id="A0A1M5E8Q3"/>
<evidence type="ECO:0000313" key="3">
    <source>
        <dbReference type="Proteomes" id="UP000184036"/>
    </source>
</evidence>
<protein>
    <recommendedName>
        <fullName evidence="4">PEP-CTERM protein-sorting domain-containing protein</fullName>
    </recommendedName>
</protein>
<dbReference type="EMBL" id="FQWE01000001">
    <property type="protein sequence ID" value="SHF75576.1"/>
    <property type="molecule type" value="Genomic_DNA"/>
</dbReference>